<sequence length="211" mass="22117">MGVRNVQSSSGNRIANLQTTATIAKELLRGGTSPTAEALMKSGAYHHHPSPTQSPPVHSDSKSGLEHRTKSRQQENNTSPVVRPKDQLMYLAQLLNFQVQFSDFPKGHSEFLSLVSLSTEPPQVCHGAGKTTDASHDQAALTALRALSELGLDSVTSSGSSLKKDIGGPAKSSINNSIGNSGDGVHIQPQSSGRQSQAPVIVASDGVAMGK</sequence>
<dbReference type="PANTHER" id="PTHR46054">
    <property type="entry name" value="MATERNAL EFFECT PROTEIN STAUFEN"/>
    <property type="match status" value="1"/>
</dbReference>
<feature type="compositionally biased region" description="Polar residues" evidence="4">
    <location>
        <begin position="188"/>
        <end position="198"/>
    </location>
</feature>
<keyword evidence="7" id="KW-1185">Reference proteome</keyword>
<evidence type="ECO:0000313" key="6">
    <source>
        <dbReference type="EMBL" id="KAG8226604.1"/>
    </source>
</evidence>
<reference evidence="6" key="1">
    <citation type="submission" date="2013-04" db="EMBL/GenBank/DDBJ databases">
        <authorList>
            <person name="Qu J."/>
            <person name="Murali S.C."/>
            <person name="Bandaranaike D."/>
            <person name="Bellair M."/>
            <person name="Blankenburg K."/>
            <person name="Chao H."/>
            <person name="Dinh H."/>
            <person name="Doddapaneni H."/>
            <person name="Downs B."/>
            <person name="Dugan-Rocha S."/>
            <person name="Elkadiri S."/>
            <person name="Gnanaolivu R.D."/>
            <person name="Hernandez B."/>
            <person name="Javaid M."/>
            <person name="Jayaseelan J.C."/>
            <person name="Lee S."/>
            <person name="Li M."/>
            <person name="Ming W."/>
            <person name="Munidasa M."/>
            <person name="Muniz J."/>
            <person name="Nguyen L."/>
            <person name="Ongeri F."/>
            <person name="Osuji N."/>
            <person name="Pu L.-L."/>
            <person name="Puazo M."/>
            <person name="Qu C."/>
            <person name="Quiroz J."/>
            <person name="Raj R."/>
            <person name="Weissenberger G."/>
            <person name="Xin Y."/>
            <person name="Zou X."/>
            <person name="Han Y."/>
            <person name="Richards S."/>
            <person name="Worley K."/>
            <person name="Muzny D."/>
            <person name="Gibbs R."/>
        </authorList>
    </citation>
    <scope>NUCLEOTIDE SEQUENCE</scope>
    <source>
        <strain evidence="6">Sampled in the wild</strain>
    </source>
</reference>
<dbReference type="InterPro" id="IPR014720">
    <property type="entry name" value="dsRBD_dom"/>
</dbReference>
<dbReference type="PANTHER" id="PTHR46054:SF3">
    <property type="entry name" value="MATERNAL EFFECT PROTEIN STAUFEN"/>
    <property type="match status" value="1"/>
</dbReference>
<accession>A0A8K0K2X4</accession>
<keyword evidence="1" id="KW-0677">Repeat</keyword>
<dbReference type="Pfam" id="PF16482">
    <property type="entry name" value="Staufen_C"/>
    <property type="match status" value="2"/>
</dbReference>
<dbReference type="GO" id="GO:0098964">
    <property type="term" value="P:anterograde dendritic transport of messenger ribonucleoprotein complex"/>
    <property type="evidence" value="ECO:0007669"/>
    <property type="project" value="TreeGrafter"/>
</dbReference>
<dbReference type="PROSITE" id="PS50137">
    <property type="entry name" value="DS_RBD"/>
    <property type="match status" value="1"/>
</dbReference>
<feature type="compositionally biased region" description="Basic and acidic residues" evidence="4">
    <location>
        <begin position="59"/>
        <end position="68"/>
    </location>
</feature>
<evidence type="ECO:0000256" key="1">
    <source>
        <dbReference type="ARBA" id="ARBA00022737"/>
    </source>
</evidence>
<evidence type="ECO:0000259" key="5">
    <source>
        <dbReference type="PROSITE" id="PS50137"/>
    </source>
</evidence>
<dbReference type="Gene3D" id="6.10.250.1360">
    <property type="match status" value="1"/>
</dbReference>
<feature type="region of interest" description="Disordered" evidence="4">
    <location>
        <begin position="44"/>
        <end position="84"/>
    </location>
</feature>
<dbReference type="EMBL" id="KZ308289">
    <property type="protein sequence ID" value="KAG8226604.1"/>
    <property type="molecule type" value="Genomic_DNA"/>
</dbReference>
<dbReference type="AlphaFoldDB" id="A0A8K0K2X4"/>
<evidence type="ECO:0000256" key="4">
    <source>
        <dbReference type="SAM" id="MobiDB-lite"/>
    </source>
</evidence>
<reference evidence="6" key="2">
    <citation type="submission" date="2017-10" db="EMBL/GenBank/DDBJ databases">
        <title>Ladona fulva Genome sequencing and assembly.</title>
        <authorList>
            <person name="Murali S."/>
            <person name="Richards S."/>
            <person name="Bandaranaike D."/>
            <person name="Bellair M."/>
            <person name="Blankenburg K."/>
            <person name="Chao H."/>
            <person name="Dinh H."/>
            <person name="Doddapaneni H."/>
            <person name="Dugan-Rocha S."/>
            <person name="Elkadiri S."/>
            <person name="Gnanaolivu R."/>
            <person name="Hernandez B."/>
            <person name="Skinner E."/>
            <person name="Javaid M."/>
            <person name="Lee S."/>
            <person name="Li M."/>
            <person name="Ming W."/>
            <person name="Munidasa M."/>
            <person name="Muniz J."/>
            <person name="Nguyen L."/>
            <person name="Hughes D."/>
            <person name="Osuji N."/>
            <person name="Pu L.-L."/>
            <person name="Puazo M."/>
            <person name="Qu C."/>
            <person name="Quiroz J."/>
            <person name="Raj R."/>
            <person name="Weissenberger G."/>
            <person name="Xin Y."/>
            <person name="Zou X."/>
            <person name="Han Y."/>
            <person name="Worley K."/>
            <person name="Muzny D."/>
            <person name="Gibbs R."/>
        </authorList>
    </citation>
    <scope>NUCLEOTIDE SEQUENCE</scope>
    <source>
        <strain evidence="6">Sampled in the wild</strain>
    </source>
</reference>
<dbReference type="GO" id="GO:0032839">
    <property type="term" value="C:dendrite cytoplasm"/>
    <property type="evidence" value="ECO:0007669"/>
    <property type="project" value="GOC"/>
</dbReference>
<protein>
    <recommendedName>
        <fullName evidence="5">DRBM domain-containing protein</fullName>
    </recommendedName>
</protein>
<dbReference type="Proteomes" id="UP000792457">
    <property type="component" value="Unassembled WGS sequence"/>
</dbReference>
<dbReference type="SUPFAM" id="SSF54768">
    <property type="entry name" value="dsRNA-binding domain-like"/>
    <property type="match status" value="1"/>
</dbReference>
<dbReference type="Gene3D" id="3.30.160.20">
    <property type="match status" value="1"/>
</dbReference>
<dbReference type="GO" id="GO:0043025">
    <property type="term" value="C:neuronal cell body"/>
    <property type="evidence" value="ECO:0007669"/>
    <property type="project" value="TreeGrafter"/>
</dbReference>
<dbReference type="InterPro" id="IPR051740">
    <property type="entry name" value="DRBM-containing_protein"/>
</dbReference>
<proteinExistence type="predicted"/>
<evidence type="ECO:0000313" key="7">
    <source>
        <dbReference type="Proteomes" id="UP000792457"/>
    </source>
</evidence>
<dbReference type="GO" id="GO:0035418">
    <property type="term" value="P:protein localization to synapse"/>
    <property type="evidence" value="ECO:0007669"/>
    <property type="project" value="TreeGrafter"/>
</dbReference>
<dbReference type="GO" id="GO:0003729">
    <property type="term" value="F:mRNA binding"/>
    <property type="evidence" value="ECO:0007669"/>
    <property type="project" value="TreeGrafter"/>
</dbReference>
<dbReference type="GO" id="GO:0007281">
    <property type="term" value="P:germ cell development"/>
    <property type="evidence" value="ECO:0007669"/>
    <property type="project" value="TreeGrafter"/>
</dbReference>
<dbReference type="GO" id="GO:0005886">
    <property type="term" value="C:plasma membrane"/>
    <property type="evidence" value="ECO:0007669"/>
    <property type="project" value="TreeGrafter"/>
</dbReference>
<comment type="caution">
    <text evidence="6">The sequence shown here is derived from an EMBL/GenBank/DDBJ whole genome shotgun (WGS) entry which is preliminary data.</text>
</comment>
<dbReference type="CDD" id="cd19861">
    <property type="entry name" value="DSRM_STAU_rpt5"/>
    <property type="match status" value="1"/>
</dbReference>
<dbReference type="GO" id="GO:0008298">
    <property type="term" value="P:intracellular mRNA localization"/>
    <property type="evidence" value="ECO:0007669"/>
    <property type="project" value="TreeGrafter"/>
</dbReference>
<dbReference type="GO" id="GO:0010494">
    <property type="term" value="C:cytoplasmic stress granule"/>
    <property type="evidence" value="ECO:0007669"/>
    <property type="project" value="TreeGrafter"/>
</dbReference>
<keyword evidence="2 3" id="KW-0694">RNA-binding</keyword>
<name>A0A8K0K2X4_LADFU</name>
<feature type="region of interest" description="Disordered" evidence="4">
    <location>
        <begin position="157"/>
        <end position="211"/>
    </location>
</feature>
<organism evidence="6 7">
    <name type="scientific">Ladona fulva</name>
    <name type="common">Scarce chaser dragonfly</name>
    <name type="synonym">Libellula fulva</name>
    <dbReference type="NCBI Taxonomy" id="123851"/>
    <lineage>
        <taxon>Eukaryota</taxon>
        <taxon>Metazoa</taxon>
        <taxon>Ecdysozoa</taxon>
        <taxon>Arthropoda</taxon>
        <taxon>Hexapoda</taxon>
        <taxon>Insecta</taxon>
        <taxon>Pterygota</taxon>
        <taxon>Palaeoptera</taxon>
        <taxon>Odonata</taxon>
        <taxon>Epiprocta</taxon>
        <taxon>Anisoptera</taxon>
        <taxon>Libelluloidea</taxon>
        <taxon>Libellulidae</taxon>
        <taxon>Ladona</taxon>
    </lineage>
</organism>
<evidence type="ECO:0000256" key="2">
    <source>
        <dbReference type="ARBA" id="ARBA00022884"/>
    </source>
</evidence>
<evidence type="ECO:0000256" key="3">
    <source>
        <dbReference type="PROSITE-ProRule" id="PRU00266"/>
    </source>
</evidence>
<dbReference type="GO" id="GO:0003725">
    <property type="term" value="F:double-stranded RNA binding"/>
    <property type="evidence" value="ECO:0007669"/>
    <property type="project" value="TreeGrafter"/>
</dbReference>
<dbReference type="GO" id="GO:0010468">
    <property type="term" value="P:regulation of gene expression"/>
    <property type="evidence" value="ECO:0007669"/>
    <property type="project" value="UniProtKB-ARBA"/>
</dbReference>
<feature type="domain" description="DRBM" evidence="5">
    <location>
        <begin position="83"/>
        <end position="149"/>
    </location>
</feature>
<dbReference type="InterPro" id="IPR032478">
    <property type="entry name" value="Staufen_C"/>
</dbReference>
<gene>
    <name evidence="6" type="ORF">J437_LFUL007296</name>
</gene>
<dbReference type="OrthoDB" id="10037267at2759"/>